<dbReference type="PANTHER" id="PTHR12146:SF25">
    <property type="entry name" value="PLECTIN_ES10 N-TERMINAL DOMAIN-CONTAINING PROTEIN"/>
    <property type="match status" value="1"/>
</dbReference>
<feature type="region of interest" description="Disordered" evidence="4">
    <location>
        <begin position="95"/>
        <end position="128"/>
    </location>
</feature>
<evidence type="ECO:0000259" key="5">
    <source>
        <dbReference type="Pfam" id="PF03501"/>
    </source>
</evidence>
<dbReference type="InParanoid" id="A0A6I8N0E7"/>
<name>A0A6I8N0E7_ORNAN</name>
<reference evidence="6 7" key="1">
    <citation type="journal article" date="2008" name="Nature">
        <title>Genome analysis of the platypus reveals unique signatures of evolution.</title>
        <authorList>
            <person name="Warren W.C."/>
            <person name="Hillier L.W."/>
            <person name="Marshall Graves J.A."/>
            <person name="Birney E."/>
            <person name="Ponting C.P."/>
            <person name="Grutzner F."/>
            <person name="Belov K."/>
            <person name="Miller W."/>
            <person name="Clarke L."/>
            <person name="Chinwalla A.T."/>
            <person name="Yang S.P."/>
            <person name="Heger A."/>
            <person name="Locke D.P."/>
            <person name="Miethke P."/>
            <person name="Waters P.D."/>
            <person name="Veyrunes F."/>
            <person name="Fulton L."/>
            <person name="Fulton B."/>
            <person name="Graves T."/>
            <person name="Wallis J."/>
            <person name="Puente X.S."/>
            <person name="Lopez-Otin C."/>
            <person name="Ordonez G.R."/>
            <person name="Eichler E.E."/>
            <person name="Chen L."/>
            <person name="Cheng Z."/>
            <person name="Deakin J.E."/>
            <person name="Alsop A."/>
            <person name="Thompson K."/>
            <person name="Kirby P."/>
            <person name="Papenfuss A.T."/>
            <person name="Wakefield M.J."/>
            <person name="Olender T."/>
            <person name="Lancet D."/>
            <person name="Huttley G.A."/>
            <person name="Smit A.F."/>
            <person name="Pask A."/>
            <person name="Temple-Smith P."/>
            <person name="Batzer M.A."/>
            <person name="Walker J.A."/>
            <person name="Konkel M.K."/>
            <person name="Harris R.S."/>
            <person name="Whittington C.M."/>
            <person name="Wong E.S."/>
            <person name="Gemmell N.J."/>
            <person name="Buschiazzo E."/>
            <person name="Vargas Jentzsch I.M."/>
            <person name="Merkel A."/>
            <person name="Schmitz J."/>
            <person name="Zemann A."/>
            <person name="Churakov G."/>
            <person name="Kriegs J.O."/>
            <person name="Brosius J."/>
            <person name="Murchison E.P."/>
            <person name="Sachidanandam R."/>
            <person name="Smith C."/>
            <person name="Hannon G.J."/>
            <person name="Tsend-Ayush E."/>
            <person name="McMillan D."/>
            <person name="Attenborough R."/>
            <person name="Rens W."/>
            <person name="Ferguson-Smith M."/>
            <person name="Lefevre C.M."/>
            <person name="Sharp J.A."/>
            <person name="Nicholas K.R."/>
            <person name="Ray D.A."/>
            <person name="Kube M."/>
            <person name="Reinhardt R."/>
            <person name="Pringle T.H."/>
            <person name="Taylor J."/>
            <person name="Jones R.C."/>
            <person name="Nixon B."/>
            <person name="Dacheux J.L."/>
            <person name="Niwa H."/>
            <person name="Sekita Y."/>
            <person name="Huang X."/>
            <person name="Stark A."/>
            <person name="Kheradpour P."/>
            <person name="Kellis M."/>
            <person name="Flicek P."/>
            <person name="Chen Y."/>
            <person name="Webber C."/>
            <person name="Hardison R."/>
            <person name="Nelson J."/>
            <person name="Hallsworth-Pepin K."/>
            <person name="Delehaunty K."/>
            <person name="Markovic C."/>
            <person name="Minx P."/>
            <person name="Feng Y."/>
            <person name="Kremitzki C."/>
            <person name="Mitreva M."/>
            <person name="Glasscock J."/>
            <person name="Wylie T."/>
            <person name="Wohldmann P."/>
            <person name="Thiru P."/>
            <person name="Nhan M.N."/>
            <person name="Pohl C.S."/>
            <person name="Smith S.M."/>
            <person name="Hou S."/>
            <person name="Nefedov M."/>
            <person name="de Jong P.J."/>
            <person name="Renfree M.B."/>
            <person name="Mardis E.R."/>
            <person name="Wilson R.K."/>
        </authorList>
    </citation>
    <scope>NUCLEOTIDE SEQUENCE [LARGE SCALE GENOMIC DNA]</scope>
    <source>
        <strain evidence="6 7">Glennie</strain>
    </source>
</reference>
<dbReference type="AlphaFoldDB" id="A0A6I8N0E7"/>
<proteinExistence type="inferred from homology"/>
<protein>
    <recommendedName>
        <fullName evidence="5">Plectin/eS10 N-terminal domain-containing protein</fullName>
    </recommendedName>
</protein>
<dbReference type="FunFam" id="1.10.10.10:FF:000388">
    <property type="entry name" value="plectin isoform X1"/>
    <property type="match status" value="1"/>
</dbReference>
<evidence type="ECO:0000313" key="7">
    <source>
        <dbReference type="Proteomes" id="UP000002279"/>
    </source>
</evidence>
<dbReference type="Ensembl" id="ENSOANT00000046576.1">
    <property type="protein sequence ID" value="ENSOANP00000034381.1"/>
    <property type="gene ID" value="ENSOANG00000041944.1"/>
</dbReference>
<comment type="similarity">
    <text evidence="1">Belongs to the eukaryotic ribosomal protein eS10 family.</text>
</comment>
<organism evidence="6 7">
    <name type="scientific">Ornithorhynchus anatinus</name>
    <name type="common">Duckbill platypus</name>
    <dbReference type="NCBI Taxonomy" id="9258"/>
    <lineage>
        <taxon>Eukaryota</taxon>
        <taxon>Metazoa</taxon>
        <taxon>Chordata</taxon>
        <taxon>Craniata</taxon>
        <taxon>Vertebrata</taxon>
        <taxon>Euteleostomi</taxon>
        <taxon>Mammalia</taxon>
        <taxon>Monotremata</taxon>
        <taxon>Ornithorhynchidae</taxon>
        <taxon>Ornithorhynchus</taxon>
    </lineage>
</organism>
<dbReference type="GeneTree" id="ENSGT00940000166022"/>
<dbReference type="PANTHER" id="PTHR12146">
    <property type="entry name" value="40S RIBOSOMAL PROTEIN S10"/>
    <property type="match status" value="1"/>
</dbReference>
<dbReference type="Bgee" id="ENSOANG00000041944">
    <property type="expression patterns" value="Expressed in fibroblast"/>
</dbReference>
<keyword evidence="7" id="KW-1185">Reference proteome</keyword>
<feature type="domain" description="Plectin/eS10 N-terminal" evidence="5">
    <location>
        <begin position="3"/>
        <end position="96"/>
    </location>
</feature>
<evidence type="ECO:0000256" key="2">
    <source>
        <dbReference type="ARBA" id="ARBA00022980"/>
    </source>
</evidence>
<dbReference type="InterPro" id="IPR036388">
    <property type="entry name" value="WH-like_DNA-bd_sf"/>
</dbReference>
<dbReference type="Gene3D" id="1.10.10.10">
    <property type="entry name" value="Winged helix-like DNA-binding domain superfamily/Winged helix DNA-binding domain"/>
    <property type="match status" value="1"/>
</dbReference>
<dbReference type="InterPro" id="IPR005326">
    <property type="entry name" value="Plectin_eS10_N"/>
</dbReference>
<accession>A0A6I8N0E7</accession>
<reference evidence="6" key="2">
    <citation type="submission" date="2025-08" db="UniProtKB">
        <authorList>
            <consortium name="Ensembl"/>
        </authorList>
    </citation>
    <scope>IDENTIFICATION</scope>
    <source>
        <strain evidence="6">Glennie</strain>
    </source>
</reference>
<dbReference type="OMA" id="KQQYAWR"/>
<keyword evidence="3" id="KW-0687">Ribonucleoprotein</keyword>
<dbReference type="GO" id="GO:0022627">
    <property type="term" value="C:cytosolic small ribosomal subunit"/>
    <property type="evidence" value="ECO:0000318"/>
    <property type="project" value="GO_Central"/>
</dbReference>
<evidence type="ECO:0000313" key="6">
    <source>
        <dbReference type="Ensembl" id="ENSOANP00000034381.1"/>
    </source>
</evidence>
<dbReference type="InterPro" id="IPR037447">
    <property type="entry name" value="Ribosomal_eS10"/>
</dbReference>
<keyword evidence="2" id="KW-0689">Ribosomal protein</keyword>
<dbReference type="Pfam" id="PF03501">
    <property type="entry name" value="S10_plectin"/>
    <property type="match status" value="1"/>
</dbReference>
<evidence type="ECO:0000256" key="4">
    <source>
        <dbReference type="SAM" id="MobiDB-lite"/>
    </source>
</evidence>
<evidence type="ECO:0000256" key="1">
    <source>
        <dbReference type="ARBA" id="ARBA00007278"/>
    </source>
</evidence>
<feature type="compositionally biased region" description="Basic and acidic residues" evidence="4">
    <location>
        <begin position="103"/>
        <end position="128"/>
    </location>
</feature>
<dbReference type="Proteomes" id="UP000002279">
    <property type="component" value="Chromosome 4"/>
</dbReference>
<sequence>MLMPLDRLRAIYELLFREGVMVAKKDPRPQSLHPQVPGATNLQVIRVMGSLKSRGLVRETFAWRHFYWYLTNEGIAHLRQYLHLPPEIVPVSLQRARRPSRARPGERPGGRRDWSGSRECGRPQPHTRECVCPNAPPCPTLPYFTPSPLSLASPPLPAVLSPA</sequence>
<reference evidence="6" key="3">
    <citation type="submission" date="2025-09" db="UniProtKB">
        <authorList>
            <consortium name="Ensembl"/>
        </authorList>
    </citation>
    <scope>IDENTIFICATION</scope>
    <source>
        <strain evidence="6">Glennie</strain>
    </source>
</reference>
<evidence type="ECO:0000256" key="3">
    <source>
        <dbReference type="ARBA" id="ARBA00023274"/>
    </source>
</evidence>
<dbReference type="GO" id="GO:0003735">
    <property type="term" value="F:structural constituent of ribosome"/>
    <property type="evidence" value="ECO:0000318"/>
    <property type="project" value="GO_Central"/>
</dbReference>
<dbReference type="GO" id="GO:0003723">
    <property type="term" value="F:RNA binding"/>
    <property type="evidence" value="ECO:0000318"/>
    <property type="project" value="GO_Central"/>
</dbReference>